<protein>
    <submittedName>
        <fullName evidence="2">Uncharacterized protein</fullName>
    </submittedName>
</protein>
<keyword evidence="1" id="KW-0472">Membrane</keyword>
<keyword evidence="1" id="KW-0812">Transmembrane</keyword>
<proteinExistence type="predicted"/>
<keyword evidence="3" id="KW-1185">Reference proteome</keyword>
<accession>A0A6A6WYV9</accession>
<dbReference type="AlphaFoldDB" id="A0A6A6WYV9"/>
<feature type="non-terminal residue" evidence="2">
    <location>
        <position position="1"/>
    </location>
</feature>
<dbReference type="OrthoDB" id="5242705at2759"/>
<dbReference type="EMBL" id="MU002149">
    <property type="protein sequence ID" value="KAF2789282.1"/>
    <property type="molecule type" value="Genomic_DNA"/>
</dbReference>
<name>A0A6A6WYV9_9PLEO</name>
<gene>
    <name evidence="2" type="ORF">K505DRAFT_215529</name>
</gene>
<feature type="non-terminal residue" evidence="2">
    <location>
        <position position="573"/>
    </location>
</feature>
<dbReference type="InterPro" id="IPR021514">
    <property type="entry name" value="DUF3176"/>
</dbReference>
<dbReference type="PANTHER" id="PTHR35394">
    <property type="entry name" value="DUF3176 DOMAIN-CONTAINING PROTEIN"/>
    <property type="match status" value="1"/>
</dbReference>
<evidence type="ECO:0000313" key="3">
    <source>
        <dbReference type="Proteomes" id="UP000799757"/>
    </source>
</evidence>
<evidence type="ECO:0000313" key="2">
    <source>
        <dbReference type="EMBL" id="KAF2789282.1"/>
    </source>
</evidence>
<keyword evidence="1" id="KW-1133">Transmembrane helix</keyword>
<feature type="transmembrane region" description="Helical" evidence="1">
    <location>
        <begin position="23"/>
        <end position="43"/>
    </location>
</feature>
<organism evidence="2 3">
    <name type="scientific">Melanomma pulvis-pyrius CBS 109.77</name>
    <dbReference type="NCBI Taxonomy" id="1314802"/>
    <lineage>
        <taxon>Eukaryota</taxon>
        <taxon>Fungi</taxon>
        <taxon>Dikarya</taxon>
        <taxon>Ascomycota</taxon>
        <taxon>Pezizomycotina</taxon>
        <taxon>Dothideomycetes</taxon>
        <taxon>Pleosporomycetidae</taxon>
        <taxon>Pleosporales</taxon>
        <taxon>Melanommataceae</taxon>
        <taxon>Melanomma</taxon>
    </lineage>
</organism>
<dbReference type="Proteomes" id="UP000799757">
    <property type="component" value="Unassembled WGS sequence"/>
</dbReference>
<sequence>RIEHQLWQFSTANGTITEWLLEIIGWLVSATCMAVVVGVLVILKDDAIPKLPLGLNLNTCISILSKVAFISLILPVSKALGLLEWSWLQDSNAKKKLWDFEIFDNASRGNWGSLLLILRTKGKLATAIGAAVALLTPAADFPFHQIVRYSERWRLQEGNGLIPVALGVPHQLFDYNGTVPFPHRNGGRTGIPLVCPNSKCTWPEYETLGVCTNCIDAVDLLEFRCINALLDGVRYPDEDDEGGRTYPEPEGTSCGWYLKVNTPVLVAGHNADGETAHAGEILEERAQPLSGFPSKLNSSRNPLAHAVLATRGSLSDIQRDATPKAWECIISWCVKTISSTCLEEIYTETVTKTVVNDTLGPSPWNTTAIYNNPGNLNDTRGTYMTENVTVRGDSGFAFHVDNYTHVLISSLFNNLLSSAYTLVNSTYPSDATVRSQKYIRVGPSMGNEPYNSFPYNNITTYLDILASVMTDMMRSSTTNTEMIKGVVYGKENFVDVRWGWLAPPLGLLGLIFLFRVTAVVRSSRRSTWKTSAMATLLDGLPDKTQKKIMTATDAGTPRAKAEEITINMLQTGW</sequence>
<feature type="transmembrane region" description="Helical" evidence="1">
    <location>
        <begin position="498"/>
        <end position="520"/>
    </location>
</feature>
<evidence type="ECO:0000256" key="1">
    <source>
        <dbReference type="SAM" id="Phobius"/>
    </source>
</evidence>
<feature type="transmembrane region" description="Helical" evidence="1">
    <location>
        <begin position="55"/>
        <end position="74"/>
    </location>
</feature>
<dbReference type="PANTHER" id="PTHR35394:SF5">
    <property type="entry name" value="DUF3176 DOMAIN-CONTAINING PROTEIN"/>
    <property type="match status" value="1"/>
</dbReference>
<dbReference type="Pfam" id="PF11374">
    <property type="entry name" value="DUF3176"/>
    <property type="match status" value="1"/>
</dbReference>
<reference evidence="2" key="1">
    <citation type="journal article" date="2020" name="Stud. Mycol.">
        <title>101 Dothideomycetes genomes: a test case for predicting lifestyles and emergence of pathogens.</title>
        <authorList>
            <person name="Haridas S."/>
            <person name="Albert R."/>
            <person name="Binder M."/>
            <person name="Bloem J."/>
            <person name="Labutti K."/>
            <person name="Salamov A."/>
            <person name="Andreopoulos B."/>
            <person name="Baker S."/>
            <person name="Barry K."/>
            <person name="Bills G."/>
            <person name="Bluhm B."/>
            <person name="Cannon C."/>
            <person name="Castanera R."/>
            <person name="Culley D."/>
            <person name="Daum C."/>
            <person name="Ezra D."/>
            <person name="Gonzalez J."/>
            <person name="Henrissat B."/>
            <person name="Kuo A."/>
            <person name="Liang C."/>
            <person name="Lipzen A."/>
            <person name="Lutzoni F."/>
            <person name="Magnuson J."/>
            <person name="Mondo S."/>
            <person name="Nolan M."/>
            <person name="Ohm R."/>
            <person name="Pangilinan J."/>
            <person name="Park H.-J."/>
            <person name="Ramirez L."/>
            <person name="Alfaro M."/>
            <person name="Sun H."/>
            <person name="Tritt A."/>
            <person name="Yoshinaga Y."/>
            <person name="Zwiers L.-H."/>
            <person name="Turgeon B."/>
            <person name="Goodwin S."/>
            <person name="Spatafora J."/>
            <person name="Crous P."/>
            <person name="Grigoriev I."/>
        </authorList>
    </citation>
    <scope>NUCLEOTIDE SEQUENCE</scope>
    <source>
        <strain evidence="2">CBS 109.77</strain>
    </source>
</reference>